<evidence type="ECO:0000313" key="1">
    <source>
        <dbReference type="EMBL" id="KAL2279338.1"/>
    </source>
</evidence>
<evidence type="ECO:0000313" key="2">
    <source>
        <dbReference type="Proteomes" id="UP001600888"/>
    </source>
</evidence>
<sequence>MGCNHCWFITLVSSSNFSTSRRSPFVCLFTGSGASRYIMLIRLAAVSLSFASLLAAIPLQLAIRSDNGVSGDANTASLSCGSQYISCCTDDSSVCNLAKGWDGDLVGGSVDFGNKTNHGKGANLNKRDFGLCQGNNNIVFCCGPPPSYQVGSININININLCGTVKPKLIRRAS</sequence>
<protein>
    <recommendedName>
        <fullName evidence="3">Hydrophobin</fullName>
    </recommendedName>
</protein>
<comment type="caution">
    <text evidence="1">The sequence shown here is derived from an EMBL/GenBank/DDBJ whole genome shotgun (WGS) entry which is preliminary data.</text>
</comment>
<gene>
    <name evidence="1" type="ORF">FJTKL_13539</name>
</gene>
<dbReference type="Proteomes" id="UP001600888">
    <property type="component" value="Unassembled WGS sequence"/>
</dbReference>
<proteinExistence type="predicted"/>
<organism evidence="1 2">
    <name type="scientific">Diaporthe vaccinii</name>
    <dbReference type="NCBI Taxonomy" id="105482"/>
    <lineage>
        <taxon>Eukaryota</taxon>
        <taxon>Fungi</taxon>
        <taxon>Dikarya</taxon>
        <taxon>Ascomycota</taxon>
        <taxon>Pezizomycotina</taxon>
        <taxon>Sordariomycetes</taxon>
        <taxon>Sordariomycetidae</taxon>
        <taxon>Diaporthales</taxon>
        <taxon>Diaporthaceae</taxon>
        <taxon>Diaporthe</taxon>
        <taxon>Diaporthe eres species complex</taxon>
    </lineage>
</organism>
<evidence type="ECO:0008006" key="3">
    <source>
        <dbReference type="Google" id="ProtNLM"/>
    </source>
</evidence>
<keyword evidence="2" id="KW-1185">Reference proteome</keyword>
<name>A0ABR4EA69_9PEZI</name>
<accession>A0ABR4EA69</accession>
<reference evidence="1 2" key="1">
    <citation type="submission" date="2024-03" db="EMBL/GenBank/DDBJ databases">
        <title>A high-quality draft genome sequence of Diaporthe vaccinii, a causative agent of upright dieback and viscid rot disease in cranberry plants.</title>
        <authorList>
            <person name="Sarrasin M."/>
            <person name="Lang B.F."/>
            <person name="Burger G."/>
        </authorList>
    </citation>
    <scope>NUCLEOTIDE SEQUENCE [LARGE SCALE GENOMIC DNA]</scope>
    <source>
        <strain evidence="1 2">IS7</strain>
    </source>
</reference>
<dbReference type="EMBL" id="JBAWTH010000077">
    <property type="protein sequence ID" value="KAL2279338.1"/>
    <property type="molecule type" value="Genomic_DNA"/>
</dbReference>